<evidence type="ECO:0000313" key="2">
    <source>
        <dbReference type="EMBL" id="STO97159.1"/>
    </source>
</evidence>
<dbReference type="PROSITE" id="PS51257">
    <property type="entry name" value="PROKAR_LIPOPROTEIN"/>
    <property type="match status" value="1"/>
</dbReference>
<evidence type="ECO:0000256" key="1">
    <source>
        <dbReference type="SAM" id="SignalP"/>
    </source>
</evidence>
<gene>
    <name evidence="2" type="ORF">NCTC12410_00981</name>
</gene>
<protein>
    <recommendedName>
        <fullName evidence="4">Lipoprotein</fullName>
    </recommendedName>
</protein>
<feature type="signal peptide" evidence="1">
    <location>
        <begin position="1"/>
        <end position="21"/>
    </location>
</feature>
<accession>A0A377J4A6</accession>
<dbReference type="AlphaFoldDB" id="A0A377J4A6"/>
<evidence type="ECO:0000313" key="3">
    <source>
        <dbReference type="Proteomes" id="UP000254841"/>
    </source>
</evidence>
<evidence type="ECO:0008006" key="4">
    <source>
        <dbReference type="Google" id="ProtNLM"/>
    </source>
</evidence>
<dbReference type="RefSeq" id="WP_181814195.1">
    <property type="nucleotide sequence ID" value="NZ_UGHV01000001.1"/>
</dbReference>
<organism evidence="2 3">
    <name type="scientific">Helicobacter canis</name>
    <dbReference type="NCBI Taxonomy" id="29419"/>
    <lineage>
        <taxon>Bacteria</taxon>
        <taxon>Pseudomonadati</taxon>
        <taxon>Campylobacterota</taxon>
        <taxon>Epsilonproteobacteria</taxon>
        <taxon>Campylobacterales</taxon>
        <taxon>Helicobacteraceae</taxon>
        <taxon>Helicobacter</taxon>
    </lineage>
</organism>
<name>A0A377J4A6_9HELI</name>
<dbReference type="Proteomes" id="UP000254841">
    <property type="component" value="Unassembled WGS sequence"/>
</dbReference>
<dbReference type="EMBL" id="UGHV01000001">
    <property type="protein sequence ID" value="STO97159.1"/>
    <property type="molecule type" value="Genomic_DNA"/>
</dbReference>
<feature type="chain" id="PRO_5017053558" description="Lipoprotein" evidence="1">
    <location>
        <begin position="22"/>
        <end position="56"/>
    </location>
</feature>
<proteinExistence type="predicted"/>
<reference evidence="2 3" key="1">
    <citation type="submission" date="2018-06" db="EMBL/GenBank/DDBJ databases">
        <authorList>
            <consortium name="Pathogen Informatics"/>
            <person name="Doyle S."/>
        </authorList>
    </citation>
    <scope>NUCLEOTIDE SEQUENCE [LARGE SCALE GENOMIC DNA]</scope>
    <source>
        <strain evidence="2 3">NCTC12410</strain>
    </source>
</reference>
<keyword evidence="1" id="KW-0732">Signal</keyword>
<sequence length="56" mass="5793">MRQIVALALVASVVLGLSACAKKPRAQGSFSASECKSICDKNGCNTRCISADGSFK</sequence>